<proteinExistence type="predicted"/>
<keyword evidence="1" id="KW-0812">Transmembrane</keyword>
<accession>A0ABX8Z7P3</accession>
<name>A0ABX8Z7P3_9NEIS</name>
<dbReference type="RefSeq" id="WP_221007112.1">
    <property type="nucleotide sequence ID" value="NZ_CP081150.1"/>
</dbReference>
<reference evidence="2 3" key="1">
    <citation type="submission" date="2021-08" db="EMBL/GenBank/DDBJ databases">
        <title>complete genome sequencing of Deefgea sp. D25.</title>
        <authorList>
            <person name="Bae J.-W."/>
            <person name="Gim D.-H."/>
        </authorList>
    </citation>
    <scope>NUCLEOTIDE SEQUENCE [LARGE SCALE GENOMIC DNA]</scope>
    <source>
        <strain evidence="2 3">D25</strain>
    </source>
</reference>
<evidence type="ECO:0000313" key="2">
    <source>
        <dbReference type="EMBL" id="QZA78583.1"/>
    </source>
</evidence>
<evidence type="ECO:0000313" key="3">
    <source>
        <dbReference type="Proteomes" id="UP000825679"/>
    </source>
</evidence>
<evidence type="ECO:0000256" key="1">
    <source>
        <dbReference type="SAM" id="Phobius"/>
    </source>
</evidence>
<organism evidence="2 3">
    <name type="scientific">Deefgea tanakiae</name>
    <dbReference type="NCBI Taxonomy" id="2865840"/>
    <lineage>
        <taxon>Bacteria</taxon>
        <taxon>Pseudomonadati</taxon>
        <taxon>Pseudomonadota</taxon>
        <taxon>Betaproteobacteria</taxon>
        <taxon>Neisseriales</taxon>
        <taxon>Chitinibacteraceae</taxon>
        <taxon>Deefgea</taxon>
    </lineage>
</organism>
<dbReference type="Proteomes" id="UP000825679">
    <property type="component" value="Chromosome"/>
</dbReference>
<feature type="transmembrane region" description="Helical" evidence="1">
    <location>
        <begin position="128"/>
        <end position="149"/>
    </location>
</feature>
<protein>
    <submittedName>
        <fullName evidence="2">DUF3592 domain-containing protein</fullName>
    </submittedName>
</protein>
<sequence>MSMPNESSSQIRRLGNAYLGIVVYLQIGLGLLLLVLAYHTGLERLTLLWHGQTTVGQIVRYIEVEPEHSSEPTWFKAIVIFAHDDRQIEFADWNSSEYSAGVPEQVEVLFNPQQPSQAMIHRANVLDWMPWAPFGLLGVFLLLVGLLGLGRSQRLSENN</sequence>
<keyword evidence="1" id="KW-0472">Membrane</keyword>
<keyword evidence="1" id="KW-1133">Transmembrane helix</keyword>
<dbReference type="EMBL" id="CP081150">
    <property type="protein sequence ID" value="QZA78583.1"/>
    <property type="molecule type" value="Genomic_DNA"/>
</dbReference>
<gene>
    <name evidence="2" type="ORF">K4H28_03970</name>
</gene>
<keyword evidence="3" id="KW-1185">Reference proteome</keyword>
<feature type="transmembrane region" description="Helical" evidence="1">
    <location>
        <begin position="21"/>
        <end position="39"/>
    </location>
</feature>